<evidence type="ECO:0000256" key="7">
    <source>
        <dbReference type="ARBA" id="ARBA00023136"/>
    </source>
</evidence>
<keyword evidence="8" id="KW-0975">Bacterial flagellum</keyword>
<feature type="domain" description="Flagellar M-ring N-terminal" evidence="11">
    <location>
        <begin position="46"/>
        <end position="221"/>
    </location>
</feature>
<dbReference type="InterPro" id="IPR000067">
    <property type="entry name" value="FlgMring_FliF"/>
</dbReference>
<reference evidence="13" key="1">
    <citation type="submission" date="2018-06" db="EMBL/GenBank/DDBJ databases">
        <authorList>
            <person name="Zhirakovskaya E."/>
        </authorList>
    </citation>
    <scope>NUCLEOTIDE SEQUENCE</scope>
</reference>
<dbReference type="InterPro" id="IPR013556">
    <property type="entry name" value="Flag_M-ring_C"/>
</dbReference>
<evidence type="ECO:0000256" key="9">
    <source>
        <dbReference type="SAM" id="MobiDB-lite"/>
    </source>
</evidence>
<dbReference type="PRINTS" id="PR01009">
    <property type="entry name" value="FLGMRINGFLIF"/>
</dbReference>
<dbReference type="InterPro" id="IPR043427">
    <property type="entry name" value="YscJ/FliF"/>
</dbReference>
<dbReference type="Pfam" id="PF08345">
    <property type="entry name" value="YscJ_FliF_C"/>
    <property type="match status" value="1"/>
</dbReference>
<evidence type="ECO:0000259" key="11">
    <source>
        <dbReference type="Pfam" id="PF01514"/>
    </source>
</evidence>
<dbReference type="PANTHER" id="PTHR30046:SF0">
    <property type="entry name" value="FLAGELLAR M-RING PROTEIN"/>
    <property type="match status" value="1"/>
</dbReference>
<feature type="transmembrane region" description="Helical" evidence="10">
    <location>
        <begin position="26"/>
        <end position="45"/>
    </location>
</feature>
<comment type="similarity">
    <text evidence="3">Belongs to the FliF family.</text>
</comment>
<dbReference type="GO" id="GO:0009431">
    <property type="term" value="C:bacterial-type flagellum basal body, MS ring"/>
    <property type="evidence" value="ECO:0007669"/>
    <property type="project" value="InterPro"/>
</dbReference>
<sequence length="529" mass="57595">MTQFLTRVWNEITEITKTLSPARKTAIGAIGVISLLGILAISYLAGRPDYSLLFSGLEPQDSASITQNLTENGVKFRLAQEGTAILVPAEKVLELRLKLATAGLPSGGGVGFEIFDKSSFGMTEFVQKINLKRALQGELARTISQFKEIKAVRVHIAVPEKKLFSKDKEDAPTASVVIKIGSGKRLKKGQVRGIVHLVASSIENMTPENVTVVDTNGNVLSGGEVTDEAARLSATQHEYRSNVEAGIQKQITSMLENIVGPGKVVTRVSAVLDFRRVERTMKKYDPASQVARSEQRSESKSSGAQAPSGVPGVASNIPGGAGASLGGKPPTSTDTQETTNYEINETVSHVVEQVGTIKKISVAVLVDGKMVAKKGGEPGEKEFQARSPEEIKQLTDLIRSAAGIDFDRGDQIVVESAHFDTSRFEIGIEETNAEADRQFMVDVIKYAGMGALALIMFLFVVRPVLRWITSTSEEMENLRRFPQTVSQMETTLHGGKEEETDYRTKVSQMFSEDPQAGAELIREWLRARR</sequence>
<dbReference type="GO" id="GO:0071973">
    <property type="term" value="P:bacterial-type flagellum-dependent cell motility"/>
    <property type="evidence" value="ECO:0007669"/>
    <property type="project" value="InterPro"/>
</dbReference>
<organism evidence="13">
    <name type="scientific">hydrothermal vent metagenome</name>
    <dbReference type="NCBI Taxonomy" id="652676"/>
    <lineage>
        <taxon>unclassified sequences</taxon>
        <taxon>metagenomes</taxon>
        <taxon>ecological metagenomes</taxon>
    </lineage>
</organism>
<keyword evidence="4" id="KW-1003">Cell membrane</keyword>
<evidence type="ECO:0000313" key="13">
    <source>
        <dbReference type="EMBL" id="VAX20174.1"/>
    </source>
</evidence>
<dbReference type="PIRSF" id="PIRSF004862">
    <property type="entry name" value="FliF"/>
    <property type="match status" value="1"/>
</dbReference>
<dbReference type="PANTHER" id="PTHR30046">
    <property type="entry name" value="FLAGELLAR M-RING PROTEIN"/>
    <property type="match status" value="1"/>
</dbReference>
<feature type="transmembrane region" description="Helical" evidence="10">
    <location>
        <begin position="446"/>
        <end position="465"/>
    </location>
</feature>
<keyword evidence="7 10" id="KW-0472">Membrane</keyword>
<feature type="domain" description="Flagellar M-ring C-terminal" evidence="12">
    <location>
        <begin position="255"/>
        <end position="419"/>
    </location>
</feature>
<proteinExistence type="inferred from homology"/>
<evidence type="ECO:0000256" key="2">
    <source>
        <dbReference type="ARBA" id="ARBA00004651"/>
    </source>
</evidence>
<dbReference type="EMBL" id="UOGE01000052">
    <property type="protein sequence ID" value="VAX20174.1"/>
    <property type="molecule type" value="Genomic_DNA"/>
</dbReference>
<name>A0A3B1C889_9ZZZZ</name>
<dbReference type="Pfam" id="PF01514">
    <property type="entry name" value="YscJ_FliF"/>
    <property type="match status" value="1"/>
</dbReference>
<evidence type="ECO:0000256" key="6">
    <source>
        <dbReference type="ARBA" id="ARBA00022989"/>
    </source>
</evidence>
<keyword evidence="13" id="KW-0282">Flagellum</keyword>
<gene>
    <name evidence="13" type="ORF">MNBD_NITROSPINAE02-1237</name>
</gene>
<evidence type="ECO:0000256" key="8">
    <source>
        <dbReference type="ARBA" id="ARBA00023143"/>
    </source>
</evidence>
<keyword evidence="5 10" id="KW-0812">Transmembrane</keyword>
<dbReference type="InterPro" id="IPR006182">
    <property type="entry name" value="FliF_N_dom"/>
</dbReference>
<accession>A0A3B1C889</accession>
<evidence type="ECO:0000259" key="12">
    <source>
        <dbReference type="Pfam" id="PF08345"/>
    </source>
</evidence>
<dbReference type="AlphaFoldDB" id="A0A3B1C889"/>
<keyword evidence="13" id="KW-0969">Cilium</keyword>
<feature type="region of interest" description="Disordered" evidence="9">
    <location>
        <begin position="284"/>
        <end position="337"/>
    </location>
</feature>
<evidence type="ECO:0000256" key="5">
    <source>
        <dbReference type="ARBA" id="ARBA00022692"/>
    </source>
</evidence>
<dbReference type="GO" id="GO:0005886">
    <property type="term" value="C:plasma membrane"/>
    <property type="evidence" value="ECO:0007669"/>
    <property type="project" value="UniProtKB-SubCell"/>
</dbReference>
<evidence type="ECO:0000256" key="4">
    <source>
        <dbReference type="ARBA" id="ARBA00022475"/>
    </source>
</evidence>
<dbReference type="GO" id="GO:0003774">
    <property type="term" value="F:cytoskeletal motor activity"/>
    <property type="evidence" value="ECO:0007669"/>
    <property type="project" value="InterPro"/>
</dbReference>
<evidence type="ECO:0000256" key="10">
    <source>
        <dbReference type="SAM" id="Phobius"/>
    </source>
</evidence>
<protein>
    <submittedName>
        <fullName evidence="13">Flagellar M-ring protein FliF</fullName>
    </submittedName>
</protein>
<dbReference type="InterPro" id="IPR045851">
    <property type="entry name" value="AMP-bd_C_sf"/>
</dbReference>
<evidence type="ECO:0000256" key="1">
    <source>
        <dbReference type="ARBA" id="ARBA00004117"/>
    </source>
</evidence>
<evidence type="ECO:0000256" key="3">
    <source>
        <dbReference type="ARBA" id="ARBA00007971"/>
    </source>
</evidence>
<keyword evidence="13" id="KW-0966">Cell projection</keyword>
<comment type="subcellular location">
    <subcellularLocation>
        <location evidence="1">Bacterial flagellum basal body</location>
    </subcellularLocation>
    <subcellularLocation>
        <location evidence="2">Cell membrane</location>
        <topology evidence="2">Multi-pass membrane protein</topology>
    </subcellularLocation>
</comment>
<dbReference type="Gene3D" id="3.30.300.30">
    <property type="match status" value="1"/>
</dbReference>
<dbReference type="NCBIfam" id="TIGR00206">
    <property type="entry name" value="fliF"/>
    <property type="match status" value="1"/>
</dbReference>
<keyword evidence="6 10" id="KW-1133">Transmembrane helix</keyword>